<dbReference type="InterPro" id="IPR002645">
    <property type="entry name" value="STAS_dom"/>
</dbReference>
<proteinExistence type="inferred from homology"/>
<protein>
    <recommendedName>
        <fullName evidence="2">Anti-sigma factor antagonist</fullName>
    </recommendedName>
</protein>
<dbReference type="RefSeq" id="WP_267027716.1">
    <property type="nucleotide sequence ID" value="NZ_JAIFZO010000002.1"/>
</dbReference>
<dbReference type="SUPFAM" id="SSF52091">
    <property type="entry name" value="SpoIIaa-like"/>
    <property type="match status" value="1"/>
</dbReference>
<feature type="domain" description="STAS" evidence="3">
    <location>
        <begin position="5"/>
        <end position="114"/>
    </location>
</feature>
<dbReference type="CDD" id="cd07043">
    <property type="entry name" value="STAS_anti-anti-sigma_factors"/>
    <property type="match status" value="1"/>
</dbReference>
<reference evidence="4" key="1">
    <citation type="journal article" date="2022" name="bioRxiv">
        <title>Discovery and biosynthetic assessment of Streptomyces ortus sp nov. isolated from a deep-sea sponge.</title>
        <authorList>
            <person name="Williams S.E."/>
        </authorList>
    </citation>
    <scope>NUCLEOTIDE SEQUENCE</scope>
    <source>
        <strain evidence="4">A15ISP2-DRY2</strain>
    </source>
</reference>
<organism evidence="4 5">
    <name type="scientific">Streptomyces ortus</name>
    <dbReference type="NCBI Taxonomy" id="2867268"/>
    <lineage>
        <taxon>Bacteria</taxon>
        <taxon>Bacillati</taxon>
        <taxon>Actinomycetota</taxon>
        <taxon>Actinomycetes</taxon>
        <taxon>Kitasatosporales</taxon>
        <taxon>Streptomycetaceae</taxon>
        <taxon>Streptomyces</taxon>
    </lineage>
</organism>
<name>A0ABT3V8I6_9ACTN</name>
<dbReference type="Gene3D" id="3.30.750.24">
    <property type="entry name" value="STAS domain"/>
    <property type="match status" value="1"/>
</dbReference>
<dbReference type="InterPro" id="IPR036513">
    <property type="entry name" value="STAS_dom_sf"/>
</dbReference>
<keyword evidence="5" id="KW-1185">Reference proteome</keyword>
<evidence type="ECO:0000259" key="3">
    <source>
        <dbReference type="PROSITE" id="PS50801"/>
    </source>
</evidence>
<dbReference type="PROSITE" id="PS50801">
    <property type="entry name" value="STAS"/>
    <property type="match status" value="1"/>
</dbReference>
<comment type="similarity">
    <text evidence="1 2">Belongs to the anti-sigma-factor antagonist family.</text>
</comment>
<gene>
    <name evidence="4" type="ORF">K3769_19670</name>
</gene>
<dbReference type="InterPro" id="IPR058548">
    <property type="entry name" value="MlaB-like_STAS"/>
</dbReference>
<comment type="caution">
    <text evidence="4">The sequence shown here is derived from an EMBL/GenBank/DDBJ whole genome shotgun (WGS) entry which is preliminary data.</text>
</comment>
<sequence length="120" mass="12429">MNRHLTLRVRTSPTGAVVELAGDLDHHSAPAVRAALPGLDLRPGRQLVLDLGGVTFCDSSGITAIIAARNHALAAGAGIALAAVPDSVSRIFRIVGLDQVFPIHPTVLAAETSWRPTPSG</sequence>
<evidence type="ECO:0000313" key="4">
    <source>
        <dbReference type="EMBL" id="MCX4234960.1"/>
    </source>
</evidence>
<dbReference type="PANTHER" id="PTHR33495">
    <property type="entry name" value="ANTI-SIGMA FACTOR ANTAGONIST TM_1081-RELATED-RELATED"/>
    <property type="match status" value="1"/>
</dbReference>
<dbReference type="EMBL" id="JAIFZO010000002">
    <property type="protein sequence ID" value="MCX4234960.1"/>
    <property type="molecule type" value="Genomic_DNA"/>
</dbReference>
<dbReference type="PANTHER" id="PTHR33495:SF2">
    <property type="entry name" value="ANTI-SIGMA FACTOR ANTAGONIST TM_1081-RELATED"/>
    <property type="match status" value="1"/>
</dbReference>
<accession>A0ABT3V8I6</accession>
<dbReference type="Pfam" id="PF13466">
    <property type="entry name" value="STAS_2"/>
    <property type="match status" value="1"/>
</dbReference>
<dbReference type="NCBIfam" id="TIGR00377">
    <property type="entry name" value="ant_ant_sig"/>
    <property type="match status" value="1"/>
</dbReference>
<evidence type="ECO:0000313" key="5">
    <source>
        <dbReference type="Proteomes" id="UP001165590"/>
    </source>
</evidence>
<dbReference type="Proteomes" id="UP001165590">
    <property type="component" value="Unassembled WGS sequence"/>
</dbReference>
<dbReference type="InterPro" id="IPR003658">
    <property type="entry name" value="Anti-sigma_ant"/>
</dbReference>
<evidence type="ECO:0000256" key="1">
    <source>
        <dbReference type="ARBA" id="ARBA00009013"/>
    </source>
</evidence>
<evidence type="ECO:0000256" key="2">
    <source>
        <dbReference type="RuleBase" id="RU003749"/>
    </source>
</evidence>